<sequence>MNFDQIRAKLADLRSQVSQLKVLEEETERLEGHKKTVEEMSRHTEEVLDRDEEKEAFTTAEKARRRKEEMARKILERPIPGGLSREEARNVYSGKKPIRTPSPPKTSLRSDFEHTYNIEAQDSALRSFEKRRFQEYRDREESSSDDEVVFEEPQDFEKDL</sequence>
<feature type="region of interest" description="Disordered" evidence="1">
    <location>
        <begin position="29"/>
        <end position="114"/>
    </location>
</feature>
<name>A0A218WWB6_PUNGR</name>
<protein>
    <submittedName>
        <fullName evidence="2">Uncharacterized protein</fullName>
    </submittedName>
</protein>
<feature type="region of interest" description="Disordered" evidence="1">
    <location>
        <begin position="135"/>
        <end position="160"/>
    </location>
</feature>
<reference evidence="3" key="1">
    <citation type="journal article" date="2017" name="Plant J.">
        <title>The pomegranate (Punica granatum L.) genome and the genomics of punicalagin biosynthesis.</title>
        <authorList>
            <person name="Qin G."/>
            <person name="Xu C."/>
            <person name="Ming R."/>
            <person name="Tang H."/>
            <person name="Guyot R."/>
            <person name="Kramer E.M."/>
            <person name="Hu Y."/>
            <person name="Yi X."/>
            <person name="Qi Y."/>
            <person name="Xu X."/>
            <person name="Gao Z."/>
            <person name="Pan H."/>
            <person name="Jian J."/>
            <person name="Tian Y."/>
            <person name="Yue Z."/>
            <person name="Xu Y."/>
        </authorList>
    </citation>
    <scope>NUCLEOTIDE SEQUENCE [LARGE SCALE GENOMIC DNA]</scope>
    <source>
        <strain evidence="3">cv. Dabenzi</strain>
    </source>
</reference>
<evidence type="ECO:0000256" key="1">
    <source>
        <dbReference type="SAM" id="MobiDB-lite"/>
    </source>
</evidence>
<accession>A0A218WWB6</accession>
<gene>
    <name evidence="2" type="ORF">CDL15_Pgr004990</name>
</gene>
<dbReference type="AlphaFoldDB" id="A0A218WWB6"/>
<feature type="compositionally biased region" description="Acidic residues" evidence="1">
    <location>
        <begin position="143"/>
        <end position="154"/>
    </location>
</feature>
<organism evidence="2 3">
    <name type="scientific">Punica granatum</name>
    <name type="common">Pomegranate</name>
    <dbReference type="NCBI Taxonomy" id="22663"/>
    <lineage>
        <taxon>Eukaryota</taxon>
        <taxon>Viridiplantae</taxon>
        <taxon>Streptophyta</taxon>
        <taxon>Embryophyta</taxon>
        <taxon>Tracheophyta</taxon>
        <taxon>Spermatophyta</taxon>
        <taxon>Magnoliopsida</taxon>
        <taxon>eudicotyledons</taxon>
        <taxon>Gunneridae</taxon>
        <taxon>Pentapetalae</taxon>
        <taxon>rosids</taxon>
        <taxon>malvids</taxon>
        <taxon>Myrtales</taxon>
        <taxon>Lythraceae</taxon>
        <taxon>Punica</taxon>
    </lineage>
</organism>
<dbReference type="EMBL" id="MTKT01003016">
    <property type="protein sequence ID" value="OWM76778.1"/>
    <property type="molecule type" value="Genomic_DNA"/>
</dbReference>
<evidence type="ECO:0000313" key="3">
    <source>
        <dbReference type="Proteomes" id="UP000197138"/>
    </source>
</evidence>
<feature type="compositionally biased region" description="Basic and acidic residues" evidence="1">
    <location>
        <begin position="66"/>
        <end position="76"/>
    </location>
</feature>
<proteinExistence type="predicted"/>
<dbReference type="Proteomes" id="UP000197138">
    <property type="component" value="Unassembled WGS sequence"/>
</dbReference>
<evidence type="ECO:0000313" key="2">
    <source>
        <dbReference type="EMBL" id="OWM76778.1"/>
    </source>
</evidence>
<comment type="caution">
    <text evidence="2">The sequence shown here is derived from an EMBL/GenBank/DDBJ whole genome shotgun (WGS) entry which is preliminary data.</text>
</comment>
<feature type="compositionally biased region" description="Basic and acidic residues" evidence="1">
    <location>
        <begin position="29"/>
        <end position="56"/>
    </location>
</feature>